<keyword evidence="4" id="KW-1185">Reference proteome</keyword>
<accession>A0A210QBB2</accession>
<dbReference type="Proteomes" id="UP000242188">
    <property type="component" value="Unassembled WGS sequence"/>
</dbReference>
<evidence type="ECO:0008006" key="5">
    <source>
        <dbReference type="Google" id="ProtNLM"/>
    </source>
</evidence>
<evidence type="ECO:0000313" key="4">
    <source>
        <dbReference type="Proteomes" id="UP000242188"/>
    </source>
</evidence>
<comment type="caution">
    <text evidence="3">The sequence shown here is derived from an EMBL/GenBank/DDBJ whole genome shotgun (WGS) entry which is preliminary data.</text>
</comment>
<proteinExistence type="predicted"/>
<name>A0A210QBB2_MIZYE</name>
<reference evidence="3 4" key="1">
    <citation type="journal article" date="2017" name="Nat. Ecol. Evol.">
        <title>Scallop genome provides insights into evolution of bilaterian karyotype and development.</title>
        <authorList>
            <person name="Wang S."/>
            <person name="Zhang J."/>
            <person name="Jiao W."/>
            <person name="Li J."/>
            <person name="Xun X."/>
            <person name="Sun Y."/>
            <person name="Guo X."/>
            <person name="Huan P."/>
            <person name="Dong B."/>
            <person name="Zhang L."/>
            <person name="Hu X."/>
            <person name="Sun X."/>
            <person name="Wang J."/>
            <person name="Zhao C."/>
            <person name="Wang Y."/>
            <person name="Wang D."/>
            <person name="Huang X."/>
            <person name="Wang R."/>
            <person name="Lv J."/>
            <person name="Li Y."/>
            <person name="Zhang Z."/>
            <person name="Liu B."/>
            <person name="Lu W."/>
            <person name="Hui Y."/>
            <person name="Liang J."/>
            <person name="Zhou Z."/>
            <person name="Hou R."/>
            <person name="Li X."/>
            <person name="Liu Y."/>
            <person name="Li H."/>
            <person name="Ning X."/>
            <person name="Lin Y."/>
            <person name="Zhao L."/>
            <person name="Xing Q."/>
            <person name="Dou J."/>
            <person name="Li Y."/>
            <person name="Mao J."/>
            <person name="Guo H."/>
            <person name="Dou H."/>
            <person name="Li T."/>
            <person name="Mu C."/>
            <person name="Jiang W."/>
            <person name="Fu Q."/>
            <person name="Fu X."/>
            <person name="Miao Y."/>
            <person name="Liu J."/>
            <person name="Yu Q."/>
            <person name="Li R."/>
            <person name="Liao H."/>
            <person name="Li X."/>
            <person name="Kong Y."/>
            <person name="Jiang Z."/>
            <person name="Chourrout D."/>
            <person name="Li R."/>
            <person name="Bao Z."/>
        </authorList>
    </citation>
    <scope>NUCLEOTIDE SEQUENCE [LARGE SCALE GENOMIC DNA]</scope>
    <source>
        <strain evidence="3 4">PY_sf001</strain>
    </source>
</reference>
<feature type="transmembrane region" description="Helical" evidence="1">
    <location>
        <begin position="205"/>
        <end position="228"/>
    </location>
</feature>
<dbReference type="OrthoDB" id="10342087at2759"/>
<keyword evidence="2" id="KW-0732">Signal</keyword>
<feature type="signal peptide" evidence="2">
    <location>
        <begin position="1"/>
        <end position="26"/>
    </location>
</feature>
<evidence type="ECO:0000256" key="2">
    <source>
        <dbReference type="SAM" id="SignalP"/>
    </source>
</evidence>
<organism evidence="3 4">
    <name type="scientific">Mizuhopecten yessoensis</name>
    <name type="common">Japanese scallop</name>
    <name type="synonym">Patinopecten yessoensis</name>
    <dbReference type="NCBI Taxonomy" id="6573"/>
    <lineage>
        <taxon>Eukaryota</taxon>
        <taxon>Metazoa</taxon>
        <taxon>Spiralia</taxon>
        <taxon>Lophotrochozoa</taxon>
        <taxon>Mollusca</taxon>
        <taxon>Bivalvia</taxon>
        <taxon>Autobranchia</taxon>
        <taxon>Pteriomorphia</taxon>
        <taxon>Pectinida</taxon>
        <taxon>Pectinoidea</taxon>
        <taxon>Pectinidae</taxon>
        <taxon>Mizuhopecten</taxon>
    </lineage>
</organism>
<dbReference type="AlphaFoldDB" id="A0A210QBB2"/>
<evidence type="ECO:0000256" key="1">
    <source>
        <dbReference type="SAM" id="Phobius"/>
    </source>
</evidence>
<evidence type="ECO:0000313" key="3">
    <source>
        <dbReference type="EMBL" id="OWF46011.1"/>
    </source>
</evidence>
<feature type="chain" id="PRO_5012058122" description="FZ domain-containing protein" evidence="2">
    <location>
        <begin position="27"/>
        <end position="351"/>
    </location>
</feature>
<gene>
    <name evidence="3" type="ORF">KP79_PYT10203</name>
</gene>
<keyword evidence="1" id="KW-1133">Transmembrane helix</keyword>
<dbReference type="EMBL" id="NEDP02004317">
    <property type="protein sequence ID" value="OWF46011.1"/>
    <property type="molecule type" value="Genomic_DNA"/>
</dbReference>
<sequence>MRPPGPAAILYSIICFSLLHLQRSMASLVPQAHFCDSGICASLPVRRRSVDQVSEEVPPTPSAYIKLPLNSSGFLDRLLDTAPCPPIPRVQLLCESWSTKSDQLTCEERSRILSRCVDSLPVGDVCGVIRKCAFTCKAFGLLRDLHCSKSPSIRDMLTSVSVTTSVIMTTYDVNATNGSDWSATTKSPGVDVFVGEDDGRLPGEVVIVLIAVCVFGFIFLPLVVYYLLNRDNRTVISRCCGAMWSCCTRGLWSWCKTKVCPTHERFTNDDHKKDEVVEEIVAITPMTAVELSPVRNTPARSLTSDSGIGIGFDLDFPEADSQTPDDYRNTPWIQRRSLLVDTDFDLDWSHL</sequence>
<keyword evidence="1" id="KW-0472">Membrane</keyword>
<keyword evidence="1" id="KW-0812">Transmembrane</keyword>
<protein>
    <recommendedName>
        <fullName evidence="5">FZ domain-containing protein</fullName>
    </recommendedName>
</protein>